<comment type="caution">
    <text evidence="1">The sequence shown here is derived from an EMBL/GenBank/DDBJ whole genome shotgun (WGS) entry which is preliminary data.</text>
</comment>
<dbReference type="EMBL" id="RSAS01000526">
    <property type="protein sequence ID" value="RRR70398.1"/>
    <property type="molecule type" value="Genomic_DNA"/>
</dbReference>
<organism evidence="1 2">
    <name type="scientific">Candidatus Viridilinea halotolerans</name>
    <dbReference type="NCBI Taxonomy" id="2491704"/>
    <lineage>
        <taxon>Bacteria</taxon>
        <taxon>Bacillati</taxon>
        <taxon>Chloroflexota</taxon>
        <taxon>Chloroflexia</taxon>
        <taxon>Chloroflexales</taxon>
        <taxon>Chloroflexineae</taxon>
        <taxon>Oscillochloridaceae</taxon>
        <taxon>Candidatus Viridilinea</taxon>
    </lineage>
</organism>
<name>A0A426TXE5_9CHLR</name>
<proteinExistence type="predicted"/>
<evidence type="ECO:0000313" key="1">
    <source>
        <dbReference type="EMBL" id="RRR70398.1"/>
    </source>
</evidence>
<sequence>MQAQRILPLCTILLFIVIGLPPRAAATQPQPPGRPGLFGFNMYITGRERSAAEATQLVAQAQALGARWSREEICWACWGRDEAKRSA</sequence>
<reference evidence="1 2" key="1">
    <citation type="submission" date="2018-12" db="EMBL/GenBank/DDBJ databases">
        <title>Genome Sequence of Candidatus Viridilinea halotolerans isolated from saline sulfide-rich spring.</title>
        <authorList>
            <person name="Grouzdev D.S."/>
            <person name="Burganskaya E.I."/>
            <person name="Krutkina M.S."/>
            <person name="Sukhacheva M.V."/>
            <person name="Gorlenko V.M."/>
        </authorList>
    </citation>
    <scope>NUCLEOTIDE SEQUENCE [LARGE SCALE GENOMIC DNA]</scope>
    <source>
        <strain evidence="1">Chok-6</strain>
    </source>
</reference>
<accession>A0A426TXE5</accession>
<dbReference type="AlphaFoldDB" id="A0A426TXE5"/>
<gene>
    <name evidence="1" type="ORF">EI684_13405</name>
</gene>
<dbReference type="Proteomes" id="UP000280307">
    <property type="component" value="Unassembled WGS sequence"/>
</dbReference>
<protein>
    <submittedName>
        <fullName evidence="1">Uncharacterized protein</fullName>
    </submittedName>
</protein>
<evidence type="ECO:0000313" key="2">
    <source>
        <dbReference type="Proteomes" id="UP000280307"/>
    </source>
</evidence>